<dbReference type="RefSeq" id="WP_005205923.1">
    <property type="nucleotide sequence ID" value="NZ_BAFC01000062.1"/>
</dbReference>
<dbReference type="eggNOG" id="COG3153">
    <property type="taxonomic scope" value="Bacteria"/>
</dbReference>
<sequence>MNFTISSLDLEAFESLPPHTRRCVFWEVDPSFTNAASTASDDDPSPLRGSASSSETPAGPASLTNFESEFDKEAWISSVLLEWGTCGQIAIDSSTGVVVGAALYAPPGRVPRSRSFPTSPVSADAVLLTSVRTEPGFEEAGDLLIDAVVTDLIRRGVRAVEAFGFVRHGGSRYGSSRHGSSRDALEREYDSPAAYLGDEESSDDRKSSDTTDFGDLSTWSEEAVVEIAREILDGPGQDLCGQCMIDAGLLKDSAFDVVASHVRFPRFRLELDEGLGWKVGVESALEKLVVMAAIDLVGRERLTVPAGSRSGARTTPRGHAETSRDRDREK</sequence>
<feature type="region of interest" description="Disordered" evidence="1">
    <location>
        <begin position="36"/>
        <end position="63"/>
    </location>
</feature>
<accession>H5U0N9</accession>
<keyword evidence="3" id="KW-1185">Reference proteome</keyword>
<evidence type="ECO:0000256" key="1">
    <source>
        <dbReference type="SAM" id="MobiDB-lite"/>
    </source>
</evidence>
<feature type="compositionally biased region" description="Basic and acidic residues" evidence="1">
    <location>
        <begin position="318"/>
        <end position="330"/>
    </location>
</feature>
<dbReference type="Proteomes" id="UP000005845">
    <property type="component" value="Unassembled WGS sequence"/>
</dbReference>
<dbReference type="AlphaFoldDB" id="H5U0N9"/>
<protein>
    <recommendedName>
        <fullName evidence="4">N-acetyltransferase domain-containing protein</fullName>
    </recommendedName>
</protein>
<evidence type="ECO:0000313" key="3">
    <source>
        <dbReference type="Proteomes" id="UP000005845"/>
    </source>
</evidence>
<gene>
    <name evidence="2" type="ORF">GOSPT_062_00420</name>
</gene>
<feature type="region of interest" description="Disordered" evidence="1">
    <location>
        <begin position="194"/>
        <end position="215"/>
    </location>
</feature>
<reference evidence="2 3" key="1">
    <citation type="submission" date="2012-02" db="EMBL/GenBank/DDBJ databases">
        <title>Whole genome shotgun sequence of Gordonia sputi NBRC 100414.</title>
        <authorList>
            <person name="Yoshida I."/>
            <person name="Hosoyama A."/>
            <person name="Tsuchikane K."/>
            <person name="Katsumata H."/>
            <person name="Yamazaki S."/>
            <person name="Fujita N."/>
        </authorList>
    </citation>
    <scope>NUCLEOTIDE SEQUENCE [LARGE SCALE GENOMIC DNA]</scope>
    <source>
        <strain evidence="2 3">NBRC 100414</strain>
    </source>
</reference>
<comment type="caution">
    <text evidence="2">The sequence shown here is derived from an EMBL/GenBank/DDBJ whole genome shotgun (WGS) entry which is preliminary data.</text>
</comment>
<dbReference type="EMBL" id="BAFC01000062">
    <property type="protein sequence ID" value="GAB39307.1"/>
    <property type="molecule type" value="Genomic_DNA"/>
</dbReference>
<evidence type="ECO:0000313" key="2">
    <source>
        <dbReference type="EMBL" id="GAB39307.1"/>
    </source>
</evidence>
<organism evidence="2 3">
    <name type="scientific">Gordonia sputi NBRC 100414</name>
    <dbReference type="NCBI Taxonomy" id="1089453"/>
    <lineage>
        <taxon>Bacteria</taxon>
        <taxon>Bacillati</taxon>
        <taxon>Actinomycetota</taxon>
        <taxon>Actinomycetes</taxon>
        <taxon>Mycobacteriales</taxon>
        <taxon>Gordoniaceae</taxon>
        <taxon>Gordonia</taxon>
    </lineage>
</organism>
<feature type="region of interest" description="Disordered" evidence="1">
    <location>
        <begin position="305"/>
        <end position="330"/>
    </location>
</feature>
<feature type="compositionally biased region" description="Polar residues" evidence="1">
    <location>
        <begin position="50"/>
        <end position="63"/>
    </location>
</feature>
<proteinExistence type="predicted"/>
<name>H5U0N9_9ACTN</name>
<evidence type="ECO:0008006" key="4">
    <source>
        <dbReference type="Google" id="ProtNLM"/>
    </source>
</evidence>